<dbReference type="Proteomes" id="UP000708208">
    <property type="component" value="Unassembled WGS sequence"/>
</dbReference>
<name>A0A8J2KPR4_9HEXA</name>
<dbReference type="GO" id="GO:0030667">
    <property type="term" value="C:secretory granule membrane"/>
    <property type="evidence" value="ECO:0007669"/>
    <property type="project" value="TreeGrafter"/>
</dbReference>
<evidence type="ECO:0000256" key="2">
    <source>
        <dbReference type="SAM" id="SignalP"/>
    </source>
</evidence>
<dbReference type="GO" id="GO:0042421">
    <property type="term" value="P:norepinephrine biosynthetic process"/>
    <property type="evidence" value="ECO:0007669"/>
    <property type="project" value="TreeGrafter"/>
</dbReference>
<dbReference type="GO" id="GO:0006589">
    <property type="term" value="P:octopamine biosynthetic process"/>
    <property type="evidence" value="ECO:0007669"/>
    <property type="project" value="TreeGrafter"/>
</dbReference>
<dbReference type="Pfam" id="PF03351">
    <property type="entry name" value="DOMON"/>
    <property type="match status" value="2"/>
</dbReference>
<dbReference type="PANTHER" id="PTHR10157">
    <property type="entry name" value="DOPAMINE BETA HYDROXYLASE RELATED"/>
    <property type="match status" value="1"/>
</dbReference>
<dbReference type="SMART" id="SM00664">
    <property type="entry name" value="DoH"/>
    <property type="match status" value="2"/>
</dbReference>
<keyword evidence="5" id="KW-1185">Reference proteome</keyword>
<dbReference type="PROSITE" id="PS50836">
    <property type="entry name" value="DOMON"/>
    <property type="match status" value="2"/>
</dbReference>
<dbReference type="GO" id="GO:0042420">
    <property type="term" value="P:dopamine catabolic process"/>
    <property type="evidence" value="ECO:0007669"/>
    <property type="project" value="TreeGrafter"/>
</dbReference>
<feature type="region of interest" description="Disordered" evidence="1">
    <location>
        <begin position="185"/>
        <end position="316"/>
    </location>
</feature>
<feature type="domain" description="DOMON" evidence="3">
    <location>
        <begin position="42"/>
        <end position="159"/>
    </location>
</feature>
<accession>A0A8J2KPR4</accession>
<protein>
    <recommendedName>
        <fullName evidence="3">DOMON domain-containing protein</fullName>
    </recommendedName>
</protein>
<dbReference type="CDD" id="cd09631">
    <property type="entry name" value="DOMON_DOH"/>
    <property type="match status" value="2"/>
</dbReference>
<dbReference type="GO" id="GO:0005507">
    <property type="term" value="F:copper ion binding"/>
    <property type="evidence" value="ECO:0007669"/>
    <property type="project" value="TreeGrafter"/>
</dbReference>
<evidence type="ECO:0000259" key="3">
    <source>
        <dbReference type="PROSITE" id="PS50836"/>
    </source>
</evidence>
<feature type="signal peptide" evidence="2">
    <location>
        <begin position="1"/>
        <end position="21"/>
    </location>
</feature>
<gene>
    <name evidence="4" type="ORF">AFUS01_LOCUS27674</name>
</gene>
<dbReference type="InterPro" id="IPR005018">
    <property type="entry name" value="DOMON_domain"/>
</dbReference>
<dbReference type="GO" id="GO:0005615">
    <property type="term" value="C:extracellular space"/>
    <property type="evidence" value="ECO:0007669"/>
    <property type="project" value="TreeGrafter"/>
</dbReference>
<comment type="caution">
    <text evidence="4">The sequence shown here is derived from an EMBL/GenBank/DDBJ whole genome shotgun (WGS) entry which is preliminary data.</text>
</comment>
<dbReference type="GO" id="GO:0004500">
    <property type="term" value="F:dopamine beta-monooxygenase activity"/>
    <property type="evidence" value="ECO:0007669"/>
    <property type="project" value="InterPro"/>
</dbReference>
<reference evidence="4" key="1">
    <citation type="submission" date="2021-06" db="EMBL/GenBank/DDBJ databases">
        <authorList>
            <person name="Hodson N. C."/>
            <person name="Mongue J. A."/>
            <person name="Jaron S. K."/>
        </authorList>
    </citation>
    <scope>NUCLEOTIDE SEQUENCE</scope>
</reference>
<feature type="compositionally biased region" description="Pro residues" evidence="1">
    <location>
        <begin position="270"/>
        <end position="311"/>
    </location>
</feature>
<dbReference type="EMBL" id="CAJVCH010385766">
    <property type="protein sequence ID" value="CAG7817089.1"/>
    <property type="molecule type" value="Genomic_DNA"/>
</dbReference>
<dbReference type="InterPro" id="IPR000945">
    <property type="entry name" value="DBH-like"/>
</dbReference>
<dbReference type="AlphaFoldDB" id="A0A8J2KPR4"/>
<dbReference type="OrthoDB" id="5948298at2759"/>
<feature type="chain" id="PRO_5035260570" description="DOMON domain-containing protein" evidence="2">
    <location>
        <begin position="22"/>
        <end position="494"/>
    </location>
</feature>
<evidence type="ECO:0000256" key="1">
    <source>
        <dbReference type="SAM" id="MobiDB-lite"/>
    </source>
</evidence>
<sequence length="494" mass="55518">MARLLILRTLAILLFVVTVHSRSVEKFAQDAPDFRRELQLSPEFFVEWEVFLEDKIIAFTVRVNAIGWIGFGLSNSAVSKRPSDAVIGGVRNGQSYFKDYHFASSILPFEDNSQDWFHTDASEKDGITTLSFWRKFETEDLIYDVDIKDEDLYITWAFHSTEDILDRISLDNKHTTTDREIVRVNLLQKPELPSTTEPPATVPPTTEPPTTEPPTTEPPTTEPPTTEPPTTEPPTTEPPTTEPPTKEPPTTEPPTTEPPTTGPATTEPPTTEPPTTGPPTTEPPTTEPPTTEPPTTEPPTTAPPTSEPPPRYFRGEKDLSPEFNVVWEVFPDESRIAFTVRVKAIGWIGFGISNSDTKVFSDVILGGVKDGLPYFDDYHFAFSNIPNKDDLQDWTLTQANEKDGNTTLAFWRKFDSGDELEDIIIKDEDLYMLWAYHPSEDTISILNKHLPTERGTFRVNLLQDPEEMKGKEGLTRLLSAPWSRGRTSSAVYIP</sequence>
<evidence type="ECO:0000313" key="4">
    <source>
        <dbReference type="EMBL" id="CAG7817089.1"/>
    </source>
</evidence>
<feature type="domain" description="DOMON" evidence="3">
    <location>
        <begin position="321"/>
        <end position="437"/>
    </location>
</feature>
<dbReference type="PANTHER" id="PTHR10157:SF31">
    <property type="entry name" value="DBH-LIKE MONOOXYGENASE PROTEIN 2-RELATED"/>
    <property type="match status" value="1"/>
</dbReference>
<dbReference type="InterPro" id="IPR045266">
    <property type="entry name" value="DOH_DOMON"/>
</dbReference>
<proteinExistence type="predicted"/>
<organism evidence="4 5">
    <name type="scientific">Allacma fusca</name>
    <dbReference type="NCBI Taxonomy" id="39272"/>
    <lineage>
        <taxon>Eukaryota</taxon>
        <taxon>Metazoa</taxon>
        <taxon>Ecdysozoa</taxon>
        <taxon>Arthropoda</taxon>
        <taxon>Hexapoda</taxon>
        <taxon>Collembola</taxon>
        <taxon>Symphypleona</taxon>
        <taxon>Sminthuridae</taxon>
        <taxon>Allacma</taxon>
    </lineage>
</organism>
<keyword evidence="2" id="KW-0732">Signal</keyword>
<evidence type="ECO:0000313" key="5">
    <source>
        <dbReference type="Proteomes" id="UP000708208"/>
    </source>
</evidence>
<feature type="compositionally biased region" description="Pro residues" evidence="1">
    <location>
        <begin position="200"/>
        <end position="261"/>
    </location>
</feature>